<sequence>MTSTTDSNSTLSSKKKLSPNWLPSEEEQLEILWINVSEQPEYAANQTGETFYKKVEADFNKWSTRPCTISRSNKRAVQISIGMGKTLIPSRLPESSKPGTPTSMTTASSRPMGLKAAKQQRLNFTDFEEDRASQAKEFNTLTKQKLIIIQEGIQVLKEKNEVELKQLRIEEEKLIIEKEHRASEVVMNELVLLSKCEDDLKDPDALEVLKKMKDKVKRKWLDS</sequence>
<evidence type="ECO:0000313" key="2">
    <source>
        <dbReference type="EMBL" id="CAH7678509.1"/>
    </source>
</evidence>
<dbReference type="PANTHER" id="PTHR45023:SF4">
    <property type="entry name" value="GLYCINE-RICH PROTEIN-RELATED"/>
    <property type="match status" value="1"/>
</dbReference>
<dbReference type="AlphaFoldDB" id="A0AAV0B2Y3"/>
<evidence type="ECO:0000313" key="3">
    <source>
        <dbReference type="Proteomes" id="UP001153365"/>
    </source>
</evidence>
<reference evidence="2" key="1">
    <citation type="submission" date="2022-06" db="EMBL/GenBank/DDBJ databases">
        <authorList>
            <consortium name="SYNGENTA / RWTH Aachen University"/>
        </authorList>
    </citation>
    <scope>NUCLEOTIDE SEQUENCE</scope>
</reference>
<feature type="region of interest" description="Disordered" evidence="1">
    <location>
        <begin position="88"/>
        <end position="115"/>
    </location>
</feature>
<keyword evidence="3" id="KW-1185">Reference proteome</keyword>
<accession>A0AAV0B2Y3</accession>
<dbReference type="PANTHER" id="PTHR45023">
    <property type="match status" value="1"/>
</dbReference>
<evidence type="ECO:0000256" key="1">
    <source>
        <dbReference type="SAM" id="MobiDB-lite"/>
    </source>
</evidence>
<protein>
    <recommendedName>
        <fullName evidence="4">No apical meristem-associated C-terminal domain-containing protein</fullName>
    </recommendedName>
</protein>
<gene>
    <name evidence="2" type="ORF">PPACK8108_LOCUS13037</name>
</gene>
<organism evidence="2 3">
    <name type="scientific">Phakopsora pachyrhizi</name>
    <name type="common">Asian soybean rust disease fungus</name>
    <dbReference type="NCBI Taxonomy" id="170000"/>
    <lineage>
        <taxon>Eukaryota</taxon>
        <taxon>Fungi</taxon>
        <taxon>Dikarya</taxon>
        <taxon>Basidiomycota</taxon>
        <taxon>Pucciniomycotina</taxon>
        <taxon>Pucciniomycetes</taxon>
        <taxon>Pucciniales</taxon>
        <taxon>Phakopsoraceae</taxon>
        <taxon>Phakopsora</taxon>
    </lineage>
</organism>
<feature type="compositionally biased region" description="Low complexity" evidence="1">
    <location>
        <begin position="1"/>
        <end position="12"/>
    </location>
</feature>
<dbReference type="EMBL" id="CALTRL010003198">
    <property type="protein sequence ID" value="CAH7678509.1"/>
    <property type="molecule type" value="Genomic_DNA"/>
</dbReference>
<comment type="caution">
    <text evidence="2">The sequence shown here is derived from an EMBL/GenBank/DDBJ whole genome shotgun (WGS) entry which is preliminary data.</text>
</comment>
<dbReference type="Proteomes" id="UP001153365">
    <property type="component" value="Unassembled WGS sequence"/>
</dbReference>
<proteinExistence type="predicted"/>
<feature type="region of interest" description="Disordered" evidence="1">
    <location>
        <begin position="1"/>
        <end position="21"/>
    </location>
</feature>
<evidence type="ECO:0008006" key="4">
    <source>
        <dbReference type="Google" id="ProtNLM"/>
    </source>
</evidence>
<feature type="compositionally biased region" description="Polar residues" evidence="1">
    <location>
        <begin position="97"/>
        <end position="109"/>
    </location>
</feature>
<name>A0AAV0B2Y3_PHAPC</name>